<evidence type="ECO:0000256" key="7">
    <source>
        <dbReference type="ARBA" id="ARBA00022840"/>
    </source>
</evidence>
<sequence>MKTNLVRFKSDTGTWQGKLTESNVKVEHLNKRIEEQETLVELHVKEAEELSSRDLYPDPRPMSQVEEELIEVQTLLEKAEEMGGGNPLELEATINQRVESYERSKLECDIADSTARDSVNRKIIMDLLLNSARTMFMSDRQFLFLTPLDCSILDSSTDLTIHNSQRKETSSLSGGEKSYTTVAFIIALWNGMAVPFFSMDEFDVFMAPLDCSILDSSTDLTIH</sequence>
<evidence type="ECO:0000256" key="6">
    <source>
        <dbReference type="ARBA" id="ARBA00022763"/>
    </source>
</evidence>
<evidence type="ECO:0000256" key="9">
    <source>
        <dbReference type="ARBA" id="ARBA00023172"/>
    </source>
</evidence>
<reference evidence="14" key="1">
    <citation type="submission" date="2025-08" db="UniProtKB">
        <authorList>
            <consortium name="RefSeq"/>
        </authorList>
    </citation>
    <scope>IDENTIFICATION</scope>
</reference>
<dbReference type="PANTHER" id="PTHR19306">
    <property type="entry name" value="STRUCTURAL MAINTENANCE OF CHROMOSOMES 5,6 SMC5, SMC6"/>
    <property type="match status" value="1"/>
</dbReference>
<keyword evidence="7" id="KW-0067">ATP-binding</keyword>
<evidence type="ECO:0000256" key="5">
    <source>
        <dbReference type="ARBA" id="ARBA00022741"/>
    </source>
</evidence>
<feature type="coiled-coil region" evidence="12">
    <location>
        <begin position="19"/>
        <end position="82"/>
    </location>
</feature>
<dbReference type="GO" id="GO:0000724">
    <property type="term" value="P:double-strand break repair via homologous recombination"/>
    <property type="evidence" value="ECO:0007669"/>
    <property type="project" value="TreeGrafter"/>
</dbReference>
<dbReference type="GO" id="GO:0003684">
    <property type="term" value="F:damaged DNA binding"/>
    <property type="evidence" value="ECO:0007669"/>
    <property type="project" value="TreeGrafter"/>
</dbReference>
<dbReference type="SUPFAM" id="SSF52540">
    <property type="entry name" value="P-loop containing nucleoside triphosphate hydrolases"/>
    <property type="match status" value="1"/>
</dbReference>
<accession>A0A3Q0JFQ5</accession>
<gene>
    <name evidence="14" type="primary">LOC103520187</name>
</gene>
<evidence type="ECO:0000256" key="12">
    <source>
        <dbReference type="SAM" id="Coils"/>
    </source>
</evidence>
<dbReference type="PaxDb" id="121845-A0A3Q0JFQ5"/>
<dbReference type="GO" id="GO:0035861">
    <property type="term" value="C:site of double-strand break"/>
    <property type="evidence" value="ECO:0007669"/>
    <property type="project" value="TreeGrafter"/>
</dbReference>
<evidence type="ECO:0000313" key="13">
    <source>
        <dbReference type="Proteomes" id="UP000079169"/>
    </source>
</evidence>
<dbReference type="InterPro" id="IPR027417">
    <property type="entry name" value="P-loop_NTPase"/>
</dbReference>
<dbReference type="Proteomes" id="UP000079169">
    <property type="component" value="Unplaced"/>
</dbReference>
<dbReference type="GO" id="GO:0005524">
    <property type="term" value="F:ATP binding"/>
    <property type="evidence" value="ECO:0007669"/>
    <property type="project" value="UniProtKB-KW"/>
</dbReference>
<dbReference type="GO" id="GO:0030915">
    <property type="term" value="C:Smc5-Smc6 complex"/>
    <property type="evidence" value="ECO:0007669"/>
    <property type="project" value="TreeGrafter"/>
</dbReference>
<keyword evidence="10" id="KW-0234">DNA repair</keyword>
<dbReference type="KEGG" id="dci:103520187"/>
<evidence type="ECO:0000256" key="10">
    <source>
        <dbReference type="ARBA" id="ARBA00023204"/>
    </source>
</evidence>
<keyword evidence="11" id="KW-0539">Nucleus</keyword>
<dbReference type="GeneID" id="103520187"/>
<comment type="similarity">
    <text evidence="3">Belongs to the SMC family. SMC6 subfamily.</text>
</comment>
<keyword evidence="5" id="KW-0547">Nucleotide-binding</keyword>
<comment type="subcellular location">
    <subcellularLocation>
        <location evidence="2">Chromosome</location>
    </subcellularLocation>
    <subcellularLocation>
        <location evidence="1">Nucleus</location>
    </subcellularLocation>
</comment>
<evidence type="ECO:0000256" key="2">
    <source>
        <dbReference type="ARBA" id="ARBA00004286"/>
    </source>
</evidence>
<dbReference type="Gene3D" id="3.40.50.300">
    <property type="entry name" value="P-loop containing nucleotide triphosphate hydrolases"/>
    <property type="match status" value="1"/>
</dbReference>
<feature type="non-terminal residue" evidence="14">
    <location>
        <position position="223"/>
    </location>
</feature>
<keyword evidence="9" id="KW-0233">DNA recombination</keyword>
<name>A0A3Q0JFQ5_DIACI</name>
<keyword evidence="6" id="KW-0227">DNA damage</keyword>
<keyword evidence="8 12" id="KW-0175">Coiled coil</keyword>
<dbReference type="STRING" id="121845.A0A3Q0JFQ5"/>
<dbReference type="GO" id="GO:0003697">
    <property type="term" value="F:single-stranded DNA binding"/>
    <property type="evidence" value="ECO:0007669"/>
    <property type="project" value="TreeGrafter"/>
</dbReference>
<keyword evidence="4" id="KW-0158">Chromosome</keyword>
<dbReference type="RefSeq" id="XP_026687214.1">
    <property type="nucleotide sequence ID" value="XM_026831413.1"/>
</dbReference>
<evidence type="ECO:0000313" key="14">
    <source>
        <dbReference type="RefSeq" id="XP_026687214.1"/>
    </source>
</evidence>
<evidence type="ECO:0000256" key="4">
    <source>
        <dbReference type="ARBA" id="ARBA00022454"/>
    </source>
</evidence>
<evidence type="ECO:0000256" key="1">
    <source>
        <dbReference type="ARBA" id="ARBA00004123"/>
    </source>
</evidence>
<protein>
    <submittedName>
        <fullName evidence="14">Structural maintenance of chromosomes protein 6-like</fullName>
    </submittedName>
</protein>
<dbReference type="GO" id="GO:0005634">
    <property type="term" value="C:nucleus"/>
    <property type="evidence" value="ECO:0007669"/>
    <property type="project" value="UniProtKB-SubCell"/>
</dbReference>
<dbReference type="AlphaFoldDB" id="A0A3Q0JFQ5"/>
<organism evidence="13 14">
    <name type="scientific">Diaphorina citri</name>
    <name type="common">Asian citrus psyllid</name>
    <dbReference type="NCBI Taxonomy" id="121845"/>
    <lineage>
        <taxon>Eukaryota</taxon>
        <taxon>Metazoa</taxon>
        <taxon>Ecdysozoa</taxon>
        <taxon>Arthropoda</taxon>
        <taxon>Hexapoda</taxon>
        <taxon>Insecta</taxon>
        <taxon>Pterygota</taxon>
        <taxon>Neoptera</taxon>
        <taxon>Paraneoptera</taxon>
        <taxon>Hemiptera</taxon>
        <taxon>Sternorrhyncha</taxon>
        <taxon>Psylloidea</taxon>
        <taxon>Psyllidae</taxon>
        <taxon>Diaphorininae</taxon>
        <taxon>Diaphorina</taxon>
    </lineage>
</organism>
<evidence type="ECO:0000256" key="11">
    <source>
        <dbReference type="ARBA" id="ARBA00023242"/>
    </source>
</evidence>
<keyword evidence="13" id="KW-1185">Reference proteome</keyword>
<evidence type="ECO:0000256" key="8">
    <source>
        <dbReference type="ARBA" id="ARBA00023054"/>
    </source>
</evidence>
<proteinExistence type="inferred from homology"/>
<dbReference type="PANTHER" id="PTHR19306:SF6">
    <property type="entry name" value="STRUCTURAL MAINTENANCE OF CHROMOSOMES PROTEIN 6"/>
    <property type="match status" value="1"/>
</dbReference>
<evidence type="ECO:0000256" key="3">
    <source>
        <dbReference type="ARBA" id="ARBA00006793"/>
    </source>
</evidence>